<accession>A0A0A0JVC2</accession>
<feature type="transmembrane region" description="Helical" evidence="1">
    <location>
        <begin position="6"/>
        <end position="32"/>
    </location>
</feature>
<evidence type="ECO:0000313" key="3">
    <source>
        <dbReference type="EMBL" id="KGN40654.1"/>
    </source>
</evidence>
<feature type="transmembrane region" description="Helical" evidence="1">
    <location>
        <begin position="111"/>
        <end position="134"/>
    </location>
</feature>
<feature type="domain" description="VTT" evidence="2">
    <location>
        <begin position="29"/>
        <end position="141"/>
    </location>
</feature>
<proteinExistence type="predicted"/>
<dbReference type="InterPro" id="IPR032816">
    <property type="entry name" value="VTT_dom"/>
</dbReference>
<gene>
    <name evidence="3" type="ORF">N801_10395</name>
</gene>
<keyword evidence="1" id="KW-1133">Transmembrane helix</keyword>
<dbReference type="Pfam" id="PF09335">
    <property type="entry name" value="VTT_dom"/>
    <property type="match status" value="1"/>
</dbReference>
<evidence type="ECO:0000259" key="2">
    <source>
        <dbReference type="Pfam" id="PF09335"/>
    </source>
</evidence>
<dbReference type="AlphaFoldDB" id="A0A0A0JVC2"/>
<organism evidence="3 4">
    <name type="scientific">Knoellia aerolata DSM 18566</name>
    <dbReference type="NCBI Taxonomy" id="1385519"/>
    <lineage>
        <taxon>Bacteria</taxon>
        <taxon>Bacillati</taxon>
        <taxon>Actinomycetota</taxon>
        <taxon>Actinomycetes</taxon>
        <taxon>Micrococcales</taxon>
        <taxon>Intrasporangiaceae</taxon>
        <taxon>Knoellia</taxon>
    </lineage>
</organism>
<dbReference type="eggNOG" id="COG1238">
    <property type="taxonomic scope" value="Bacteria"/>
</dbReference>
<dbReference type="Proteomes" id="UP000030013">
    <property type="component" value="Unassembled WGS sequence"/>
</dbReference>
<feature type="transmembrane region" description="Helical" evidence="1">
    <location>
        <begin position="39"/>
        <end position="58"/>
    </location>
</feature>
<dbReference type="RefSeq" id="WP_052112959.1">
    <property type="nucleotide sequence ID" value="NZ_AVPL01000035.1"/>
</dbReference>
<name>A0A0A0JVC2_9MICO</name>
<keyword evidence="1" id="KW-0472">Membrane</keyword>
<evidence type="ECO:0000256" key="1">
    <source>
        <dbReference type="SAM" id="Phobius"/>
    </source>
</evidence>
<comment type="caution">
    <text evidence="3">The sequence shown here is derived from an EMBL/GenBank/DDBJ whole genome shotgun (WGS) entry which is preliminary data.</text>
</comment>
<sequence length="154" mass="16551">MWGEGLAVLGLAVASALIPLINIEAIIAVAAAQGQAPTWLLVLGATVGQMAGKLLWYYGGREIDRFGFVARRMERPRAKASMARWRVRTEGRPWFCAGMLLVSAATGFPPYAVLAVLAGALRVPVVVFLVTGLLGRALRFWAVIGGTATVLTWW</sequence>
<reference evidence="3 4" key="1">
    <citation type="submission" date="2013-08" db="EMBL/GenBank/DDBJ databases">
        <title>The genome sequence of Knoellia aerolata.</title>
        <authorList>
            <person name="Zhu W."/>
            <person name="Wang G."/>
        </authorList>
    </citation>
    <scope>NUCLEOTIDE SEQUENCE [LARGE SCALE GENOMIC DNA]</scope>
    <source>
        <strain evidence="3 4">DSM 18566</strain>
    </source>
</reference>
<protein>
    <recommendedName>
        <fullName evidence="2">VTT domain-containing protein</fullName>
    </recommendedName>
</protein>
<dbReference type="STRING" id="1385519.N801_10395"/>
<evidence type="ECO:0000313" key="4">
    <source>
        <dbReference type="Proteomes" id="UP000030013"/>
    </source>
</evidence>
<keyword evidence="1" id="KW-0812">Transmembrane</keyword>
<dbReference type="OrthoDB" id="3700600at2"/>
<keyword evidence="4" id="KW-1185">Reference proteome</keyword>
<dbReference type="EMBL" id="AVPL01000035">
    <property type="protein sequence ID" value="KGN40654.1"/>
    <property type="molecule type" value="Genomic_DNA"/>
</dbReference>